<evidence type="ECO:0000256" key="9">
    <source>
        <dbReference type="PIRSR" id="PIRSR001024-2"/>
    </source>
</evidence>
<evidence type="ECO:0000256" key="4">
    <source>
        <dbReference type="ARBA" id="ARBA00022801"/>
    </source>
</evidence>
<feature type="binding site" evidence="12">
    <location>
        <position position="96"/>
    </location>
    <ligand>
        <name>substrate</name>
    </ligand>
</feature>
<reference evidence="15 16" key="2">
    <citation type="journal article" date="2017" name="Sci. Rep.">
        <title>Ant-infecting Ophiocordyceps genomes reveal a high diversity of potential behavioral manipulation genes and a possible major role for enterotoxins.</title>
        <authorList>
            <person name="de Bekker C."/>
            <person name="Ohm R.A."/>
            <person name="Evans H.C."/>
            <person name="Brachmann A."/>
            <person name="Hughes D.P."/>
        </authorList>
    </citation>
    <scope>NUCLEOTIDE SEQUENCE [LARGE SCALE GENOMIC DNA]</scope>
    <source>
        <strain evidence="15 16">SC16a</strain>
    </source>
</reference>
<feature type="binding site" evidence="10">
    <location>
        <position position="169"/>
    </location>
    <ligand>
        <name>Ca(2+)</name>
        <dbReference type="ChEBI" id="CHEBI:29108"/>
        <label>1</label>
    </ligand>
</feature>
<comment type="caution">
    <text evidence="15">The sequence shown here is derived from an EMBL/GenBank/DDBJ whole genome shotgun (WGS) entry which is preliminary data.</text>
</comment>
<keyword evidence="7" id="KW-0326">Glycosidase</keyword>
<dbReference type="EMBL" id="LAZP02000070">
    <property type="protein sequence ID" value="PFH61471.1"/>
    <property type="molecule type" value="Genomic_DNA"/>
</dbReference>
<keyword evidence="13" id="KW-0732">Signal</keyword>
<feature type="binding site" evidence="10">
    <location>
        <position position="134"/>
    </location>
    <ligand>
        <name>Ca(2+)</name>
        <dbReference type="ChEBI" id="CHEBI:29108"/>
        <label>1</label>
    </ligand>
</feature>
<dbReference type="PANTHER" id="PTHR10357:SF212">
    <property type="entry name" value="ALPHA-AMYLASE"/>
    <property type="match status" value="1"/>
</dbReference>
<dbReference type="Proteomes" id="UP000037136">
    <property type="component" value="Unassembled WGS sequence"/>
</dbReference>
<feature type="active site" description="Nucleophile" evidence="8">
    <location>
        <position position="209"/>
    </location>
</feature>
<dbReference type="STRING" id="268505.A0A2A9PKB5"/>
<evidence type="ECO:0000256" key="11">
    <source>
        <dbReference type="PIRSR" id="PIRSR001024-4"/>
    </source>
</evidence>
<comment type="cofactor">
    <cofactor evidence="1">
        <name>Ca(2+)</name>
        <dbReference type="ChEBI" id="CHEBI:29108"/>
    </cofactor>
</comment>
<keyword evidence="11" id="KW-1015">Disulfide bond</keyword>
<evidence type="ECO:0000256" key="5">
    <source>
        <dbReference type="ARBA" id="ARBA00022837"/>
    </source>
</evidence>
<dbReference type="GO" id="GO:0005975">
    <property type="term" value="P:carbohydrate metabolic process"/>
    <property type="evidence" value="ECO:0007669"/>
    <property type="project" value="InterPro"/>
</dbReference>
<evidence type="ECO:0000256" key="12">
    <source>
        <dbReference type="PIRSR" id="PIRSR001024-5"/>
    </source>
</evidence>
<evidence type="ECO:0000256" key="6">
    <source>
        <dbReference type="ARBA" id="ARBA00023277"/>
    </source>
</evidence>
<evidence type="ECO:0000256" key="3">
    <source>
        <dbReference type="ARBA" id="ARBA00022723"/>
    </source>
</evidence>
<feature type="site" description="Transition state stabilizer" evidence="9">
    <location>
        <position position="299"/>
    </location>
</feature>
<keyword evidence="4" id="KW-0378">Hydrolase</keyword>
<dbReference type="SUPFAM" id="SSF51445">
    <property type="entry name" value="(Trans)glycosidases"/>
    <property type="match status" value="1"/>
</dbReference>
<keyword evidence="5 10" id="KW-0106">Calcium</keyword>
<feature type="active site" description="Proton donor" evidence="8">
    <location>
        <position position="233"/>
    </location>
</feature>
<gene>
    <name evidence="15" type="ORF">XA68_17302</name>
</gene>
<evidence type="ECO:0000256" key="8">
    <source>
        <dbReference type="PIRSR" id="PIRSR001024-1"/>
    </source>
</evidence>
<feature type="signal peptide" evidence="13">
    <location>
        <begin position="1"/>
        <end position="19"/>
    </location>
</feature>
<dbReference type="PANTHER" id="PTHR10357">
    <property type="entry name" value="ALPHA-AMYLASE FAMILY MEMBER"/>
    <property type="match status" value="1"/>
</dbReference>
<organism evidence="15 16">
    <name type="scientific">Ophiocordyceps unilateralis</name>
    <name type="common">Zombie-ant fungus</name>
    <name type="synonym">Torrubia unilateralis</name>
    <dbReference type="NCBI Taxonomy" id="268505"/>
    <lineage>
        <taxon>Eukaryota</taxon>
        <taxon>Fungi</taxon>
        <taxon>Dikarya</taxon>
        <taxon>Ascomycota</taxon>
        <taxon>Pezizomycotina</taxon>
        <taxon>Sordariomycetes</taxon>
        <taxon>Hypocreomycetidae</taxon>
        <taxon>Hypocreales</taxon>
        <taxon>Ophiocordycipitaceae</taxon>
        <taxon>Ophiocordyceps</taxon>
    </lineage>
</organism>
<dbReference type="PIRSF" id="PIRSF001024">
    <property type="entry name" value="Alph-amyl_fung"/>
    <property type="match status" value="1"/>
</dbReference>
<dbReference type="Gene3D" id="3.20.20.80">
    <property type="entry name" value="Glycosidases"/>
    <property type="match status" value="1"/>
</dbReference>
<evidence type="ECO:0000256" key="10">
    <source>
        <dbReference type="PIRSR" id="PIRSR001024-3"/>
    </source>
</evidence>
<dbReference type="GO" id="GO:0005509">
    <property type="term" value="F:calcium ion binding"/>
    <property type="evidence" value="ECO:0007669"/>
    <property type="project" value="InterPro"/>
</dbReference>
<comment type="similarity">
    <text evidence="2">Belongs to the glycosyl hydrolase 13 family.</text>
</comment>
<dbReference type="InterPro" id="IPR013777">
    <property type="entry name" value="A-amylase-like"/>
</dbReference>
<feature type="binding site" evidence="12">
    <location>
        <position position="346"/>
    </location>
    <ligand>
        <name>substrate</name>
    </ligand>
</feature>
<dbReference type="InterPro" id="IPR006047">
    <property type="entry name" value="GH13_cat_dom"/>
</dbReference>
<dbReference type="GO" id="GO:0004556">
    <property type="term" value="F:alpha-amylase activity"/>
    <property type="evidence" value="ECO:0007669"/>
    <property type="project" value="InterPro"/>
</dbReference>
<reference evidence="15 16" key="1">
    <citation type="journal article" date="2015" name="BMC Genomics">
        <title>Gene expression during zombie ant biting behavior reflects the complexity underlying fungal parasitic behavioral manipulation.</title>
        <authorList>
            <person name="de Bekker C."/>
            <person name="Ohm R.A."/>
            <person name="Loreto R.G."/>
            <person name="Sebastian A."/>
            <person name="Albert I."/>
            <person name="Merrow M."/>
            <person name="Brachmann A."/>
            <person name="Hughes D.P."/>
        </authorList>
    </citation>
    <scope>NUCLEOTIDE SEQUENCE [LARGE SCALE GENOMIC DNA]</scope>
    <source>
        <strain evidence="15 16">SC16a</strain>
    </source>
</reference>
<keyword evidence="3 10" id="KW-0479">Metal-binding</keyword>
<name>A0A2A9PKB5_OPHUN</name>
<feature type="binding site" evidence="12">
    <location>
        <position position="207"/>
    </location>
    <ligand>
        <name>substrate</name>
    </ligand>
</feature>
<feature type="domain" description="Glycosyl hydrolase family 13 catalytic" evidence="14">
    <location>
        <begin position="32"/>
        <end position="371"/>
    </location>
</feature>
<proteinExistence type="inferred from homology"/>
<dbReference type="Pfam" id="PF00128">
    <property type="entry name" value="Alpha-amylase"/>
    <property type="match status" value="1"/>
</dbReference>
<dbReference type="OrthoDB" id="204980at2759"/>
<feature type="binding site" evidence="10">
    <location>
        <position position="233"/>
    </location>
    <ligand>
        <name>Ca(2+)</name>
        <dbReference type="ChEBI" id="CHEBI:29108"/>
        <label>2</label>
    </ligand>
</feature>
<evidence type="ECO:0000256" key="7">
    <source>
        <dbReference type="ARBA" id="ARBA00023295"/>
    </source>
</evidence>
<dbReference type="SUPFAM" id="SSF51011">
    <property type="entry name" value="Glycosyl hydrolase domain"/>
    <property type="match status" value="1"/>
</dbReference>
<sequence length="459" mass="51458">MKPSTLLSFVIQLSVPALAADATAWKSRSIYFALTDRIARNTTDGDRSPCYELGRYCGGTFSGLESKLDYIKDLGFDAIWISPVIKNHDGGYHGYWAQDLYSINPNFGTADELKSLVNAAHSKDMYVMVDVVANHMGGPISQNRPEPLNQDWSYHTPCMINYGDQGSVEYCQIGGLPDLDTRNPQIRQLLYNWIHWLVEEFRFDGLRIDTVKHVEKDFWSGFSAAAGVFTIGEAFDHRVDVLAGYSHVMSSLLNYAVFHPLNDFYMQRGSSQTLINTHDAVSWAFSDPSVLGTFIDNHDNPRWLSQKNDHALLKNALTYVLLARGIPIVYYATEQGYAGGHDPANRESLWHTNFDTKGDLYRFISRVSRVRKAAGGLPQNDHVHLMVEDTGYAWSRAGGDVIALTSNIGSGNSREYCLFTRRPHGVWKDVFEGKGYTADERGWMCAHIYGGNPIILVSA</sequence>
<evidence type="ECO:0000256" key="13">
    <source>
        <dbReference type="SAM" id="SignalP"/>
    </source>
</evidence>
<evidence type="ECO:0000256" key="1">
    <source>
        <dbReference type="ARBA" id="ARBA00001913"/>
    </source>
</evidence>
<feature type="disulfide bond" evidence="11">
    <location>
        <begin position="158"/>
        <end position="171"/>
    </location>
</feature>
<dbReference type="FunFam" id="3.20.20.80:FF:000120">
    <property type="entry name" value="Alpha-amylase A"/>
    <property type="match status" value="1"/>
</dbReference>
<accession>A0A2A9PKB5</accession>
<feature type="disulfide bond" evidence="11">
    <location>
        <begin position="50"/>
        <end position="57"/>
    </location>
</feature>
<feature type="binding site" evidence="10">
    <location>
        <position position="213"/>
    </location>
    <ligand>
        <name>Ca(2+)</name>
        <dbReference type="ChEBI" id="CHEBI:29108"/>
        <label>1</label>
    </ligand>
</feature>
<dbReference type="AlphaFoldDB" id="A0A2A9PKB5"/>
<feature type="binding site" evidence="10">
    <location>
        <position position="178"/>
    </location>
    <ligand>
        <name>Ca(2+)</name>
        <dbReference type="ChEBI" id="CHEBI:29108"/>
        <label>1</label>
    </ligand>
</feature>
<feature type="chain" id="PRO_5012382940" description="Glycosyl hydrolase family 13 catalytic domain-containing protein" evidence="13">
    <location>
        <begin position="20"/>
        <end position="459"/>
    </location>
</feature>
<evidence type="ECO:0000313" key="15">
    <source>
        <dbReference type="EMBL" id="PFH61471.1"/>
    </source>
</evidence>
<dbReference type="InterPro" id="IPR017853">
    <property type="entry name" value="GH"/>
</dbReference>
<protein>
    <recommendedName>
        <fullName evidence="14">Glycosyl hydrolase family 13 catalytic domain-containing protein</fullName>
    </recommendedName>
</protein>
<keyword evidence="6" id="KW-0119">Carbohydrate metabolism</keyword>
<evidence type="ECO:0000259" key="14">
    <source>
        <dbReference type="SMART" id="SM00642"/>
    </source>
</evidence>
<dbReference type="SMART" id="SM00642">
    <property type="entry name" value="Aamy"/>
    <property type="match status" value="1"/>
</dbReference>
<feature type="binding site" evidence="10">
    <location>
        <position position="209"/>
    </location>
    <ligand>
        <name>Ca(2+)</name>
        <dbReference type="ChEBI" id="CHEBI:29108"/>
        <label>2</label>
    </ligand>
</feature>
<feature type="binding site" evidence="12">
    <location>
        <position position="135"/>
    </location>
    <ligand>
        <name>substrate</name>
    </ligand>
</feature>
<keyword evidence="16" id="KW-1185">Reference proteome</keyword>
<dbReference type="CDD" id="cd11319">
    <property type="entry name" value="AmyAc_euk_AmyA"/>
    <property type="match status" value="1"/>
</dbReference>
<evidence type="ECO:0000313" key="16">
    <source>
        <dbReference type="Proteomes" id="UP000037136"/>
    </source>
</evidence>
<evidence type="ECO:0000256" key="2">
    <source>
        <dbReference type="ARBA" id="ARBA00008061"/>
    </source>
</evidence>
<feature type="binding site" evidence="12">
    <location>
        <position position="299"/>
    </location>
    <ligand>
        <name>substrate</name>
    </ligand>
</feature>